<dbReference type="RefSeq" id="XP_026684688.1">
    <property type="nucleotide sequence ID" value="XM_026828887.1"/>
</dbReference>
<feature type="region of interest" description="Disordered" evidence="1">
    <location>
        <begin position="200"/>
        <end position="246"/>
    </location>
</feature>
<gene>
    <name evidence="3 4" type="primary">LOC103516509</name>
</gene>
<evidence type="ECO:0000313" key="2">
    <source>
        <dbReference type="Proteomes" id="UP000079169"/>
    </source>
</evidence>
<keyword evidence="2" id="KW-1185">Reference proteome</keyword>
<organism evidence="2 4">
    <name type="scientific">Diaphorina citri</name>
    <name type="common">Asian citrus psyllid</name>
    <dbReference type="NCBI Taxonomy" id="121845"/>
    <lineage>
        <taxon>Eukaryota</taxon>
        <taxon>Metazoa</taxon>
        <taxon>Ecdysozoa</taxon>
        <taxon>Arthropoda</taxon>
        <taxon>Hexapoda</taxon>
        <taxon>Insecta</taxon>
        <taxon>Pterygota</taxon>
        <taxon>Neoptera</taxon>
        <taxon>Paraneoptera</taxon>
        <taxon>Hemiptera</taxon>
        <taxon>Sternorrhyncha</taxon>
        <taxon>Psylloidea</taxon>
        <taxon>Psyllidae</taxon>
        <taxon>Diaphorininae</taxon>
        <taxon>Diaphorina</taxon>
    </lineage>
</organism>
<evidence type="ECO:0000256" key="1">
    <source>
        <dbReference type="SAM" id="MobiDB-lite"/>
    </source>
</evidence>
<feature type="compositionally biased region" description="Polar residues" evidence="1">
    <location>
        <begin position="367"/>
        <end position="385"/>
    </location>
</feature>
<dbReference type="PaxDb" id="121845-A0A1S4EK80"/>
<feature type="region of interest" description="Disordered" evidence="1">
    <location>
        <begin position="149"/>
        <end position="184"/>
    </location>
</feature>
<reference evidence="3 4" key="1">
    <citation type="submission" date="2025-04" db="UniProtKB">
        <authorList>
            <consortium name="RefSeq"/>
        </authorList>
    </citation>
    <scope>IDENTIFICATION</scope>
</reference>
<protein>
    <submittedName>
        <fullName evidence="3">Uncharacterized protein LOC103516509 isoform X1</fullName>
    </submittedName>
    <submittedName>
        <fullName evidence="4">Uncharacterized protein LOC103516509 isoform X2</fullName>
    </submittedName>
</protein>
<dbReference type="AlphaFoldDB" id="A0A1S4EK80"/>
<feature type="compositionally biased region" description="Basic residues" evidence="1">
    <location>
        <begin position="163"/>
        <end position="172"/>
    </location>
</feature>
<evidence type="ECO:0000313" key="4">
    <source>
        <dbReference type="RefSeq" id="XP_026684689.1"/>
    </source>
</evidence>
<dbReference type="KEGG" id="dci:103516509"/>
<name>A0A1S4EK80_DIACI</name>
<proteinExistence type="predicted"/>
<evidence type="ECO:0000313" key="3">
    <source>
        <dbReference type="RefSeq" id="XP_026684688.1"/>
    </source>
</evidence>
<feature type="compositionally biased region" description="Polar residues" evidence="1">
    <location>
        <begin position="224"/>
        <end position="239"/>
    </location>
</feature>
<sequence>MLRYNRYGTSARISRISRYNYNPPYRTYFPTTLAYAVPKIKCSNNFIRWSGTIPHATSYGTLSTYKTQFKPKYSQDARPVRSKYRSSVTSSLLARQYSDDYKPRVTTRFRASRFELENSSKEDIAKSASEGLIAPMRGLCSLTTLEPTTNQETQTVDPEVFKKTKRKKHHRNKTQEVKKPARSKLFARFRKLGQGKVKYEGNGEAVLPKDLEDKSHSINETKQRSSNQRDGGHENSTPEVSDETVLHIPNYHNELRPKNEKRSKTIAYDTTVRSNETILECEFLKENIERNRKSGDADWEKSKRYGKTRNAYTKRNAYDVNNDEWGRSPTKYISPTCSKAIERKYKRGTIDISGYTPASSYGRLKQLNDSDITGKNTRTSNNNGKKYQDESTDTWGIVDNRKCRKQSRRGRLAHEFKRKMFARLSHVPKQEKQDITNGVKRVETVRRCSVSSNEFPVKQKLDKEATEYDRVDETYPTESRYLKKDSGTGESNYSNREFDRKSRVDSAYHVSSCTILNSRYSRPSITPSSLCKRYQTRLATVPKCYASKTTQGRSTFVRLHSKHQPISCNYRTGNDDSCEPILRIRI</sequence>
<accession>A0A1S4EK80</accession>
<feature type="region of interest" description="Disordered" evidence="1">
    <location>
        <begin position="469"/>
        <end position="500"/>
    </location>
</feature>
<dbReference type="RefSeq" id="XP_026684689.1">
    <property type="nucleotide sequence ID" value="XM_026828888.1"/>
</dbReference>
<dbReference type="GeneID" id="103516509"/>
<feature type="compositionally biased region" description="Basic and acidic residues" evidence="1">
    <location>
        <begin position="200"/>
        <end position="223"/>
    </location>
</feature>
<feature type="region of interest" description="Disordered" evidence="1">
    <location>
        <begin position="367"/>
        <end position="390"/>
    </location>
</feature>
<dbReference type="Proteomes" id="UP000079169">
    <property type="component" value="Unplaced"/>
</dbReference>